<gene>
    <name evidence="1" type="ORF">LJD61_16630</name>
</gene>
<accession>A0ABT1NKP0</accession>
<comment type="caution">
    <text evidence="1">The sequence shown here is derived from an EMBL/GenBank/DDBJ whole genome shotgun (WGS) entry which is preliminary data.</text>
</comment>
<name>A0ABT1NKP0_9FIRM</name>
<dbReference type="RefSeq" id="WP_255228674.1">
    <property type="nucleotide sequence ID" value="NZ_JAJEKE010000018.1"/>
</dbReference>
<sequence length="494" mass="59486">MDRVEKGLKDRLKKIQAIRMLGTGMDVGNLNDHAHEICLLLLLKVFRREITENPNRSRADLVAMTEEILREMHLNSDRDNAERLVDGVLWYKDPNRQEPFQCFIFDEDKGEHEVYKFRYLKIDREHSQLEKGGSFVYMLTEEAQEIIFITREILEEFGFDIEQFYTLQLIKSGNFHKAESSVNNLIARVRTLIRREKDYRRDIIRDPQIIFMDNRNSRNKSEEEIKRQFEEEQKVFDDMFSWKDRLNSFPEDKRLDGEMVFENLERARVLHNVLARLVVENMAYEVEVRVKYPDSFWKTSTLTFKNDIWKNIIVKNGLAHLDILEGILNPLFSPEVEFIFPLDWAWEEQRVRKREEILWEDEVAVDEAWNRKETDWEIVLELWRKVFDSLLEKGEFSVTELQHLEGEEKEKWLSQKINMDLFMMFAITEVQLTLDYKNIDERLELYTKLCDRDEKYKSLIGKTIKSVNEVDEKPLFWDEIFISPYKIYIEETRK</sequence>
<evidence type="ECO:0000313" key="2">
    <source>
        <dbReference type="Proteomes" id="UP001651880"/>
    </source>
</evidence>
<dbReference type="EMBL" id="JAJEKE010000018">
    <property type="protein sequence ID" value="MCQ1531154.1"/>
    <property type="molecule type" value="Genomic_DNA"/>
</dbReference>
<evidence type="ECO:0000313" key="1">
    <source>
        <dbReference type="EMBL" id="MCQ1531154.1"/>
    </source>
</evidence>
<dbReference type="Proteomes" id="UP001651880">
    <property type="component" value="Unassembled WGS sequence"/>
</dbReference>
<keyword evidence="2" id="KW-1185">Reference proteome</keyword>
<organism evidence="1 2">
    <name type="scientific">Lutispora saccharofermentans</name>
    <dbReference type="NCBI Taxonomy" id="3024236"/>
    <lineage>
        <taxon>Bacteria</taxon>
        <taxon>Bacillati</taxon>
        <taxon>Bacillota</taxon>
        <taxon>Clostridia</taxon>
        <taxon>Lutisporales</taxon>
        <taxon>Lutisporaceae</taxon>
        <taxon>Lutispora</taxon>
    </lineage>
</organism>
<proteinExistence type="predicted"/>
<protein>
    <submittedName>
        <fullName evidence="1">Uncharacterized protein</fullName>
    </submittedName>
</protein>
<reference evidence="1 2" key="1">
    <citation type="submission" date="2021-10" db="EMBL/GenBank/DDBJ databases">
        <title>Lutispora strain m25 sp. nov., a thermophilic, non-spore-forming bacterium isolated from a lab-scale methanogenic bioreactor digesting anaerobic sludge.</title>
        <authorList>
            <person name="El Houari A."/>
            <person name="Mcdonald J."/>
        </authorList>
    </citation>
    <scope>NUCLEOTIDE SEQUENCE [LARGE SCALE GENOMIC DNA]</scope>
    <source>
        <strain evidence="2">m25</strain>
    </source>
</reference>